<dbReference type="PROSITE" id="PS50893">
    <property type="entry name" value="ABC_TRANSPORTER_2"/>
    <property type="match status" value="1"/>
</dbReference>
<dbReference type="InterPro" id="IPR013563">
    <property type="entry name" value="Oligopep_ABC_C"/>
</dbReference>
<dbReference type="InterPro" id="IPR027417">
    <property type="entry name" value="P-loop_NTPase"/>
</dbReference>
<keyword evidence="8" id="KW-1185">Reference proteome</keyword>
<sequence>MRLRAPLPLLGAAGRGGGRVNAPLLSVEGLVKHFPVGARSLIGRRSAVHSVDGVSFAVEPGEVLGLVGESGCGKTTLARAVLGLVRADRGRVVFDGADIAGRGRAGRRALRREMQLVFQDPHAALDPRMRLGTSLEAPLAQHGVGDRAERRARIAAVLEQVGLDESFLGRRPAECSGGQLQRVVVARALLLRPRFLVCDEPTSALDASIRAQILNLLMELKDRLGLTLLIISHDLRVVRHVCDRVAVMYLGQLVEVAARDDLFERPAHPYTRALLAASLPERPAPDAEFGTLRGEPPSPLDPPPGCRFRLRCDLAGDRCATEAPPPLAAGGPGHTVSCHYWDSRPAGPSSPGAGPHAREAPDAHHDR</sequence>
<dbReference type="Gene3D" id="3.40.50.300">
    <property type="entry name" value="P-loop containing nucleotide triphosphate hydrolases"/>
    <property type="match status" value="1"/>
</dbReference>
<feature type="region of interest" description="Disordered" evidence="5">
    <location>
        <begin position="323"/>
        <end position="367"/>
    </location>
</feature>
<organism evidence="7 8">
    <name type="scientific">Streptomyces millisiae</name>
    <dbReference type="NCBI Taxonomy" id="3075542"/>
    <lineage>
        <taxon>Bacteria</taxon>
        <taxon>Bacillati</taxon>
        <taxon>Actinomycetota</taxon>
        <taxon>Actinomycetes</taxon>
        <taxon>Kitasatosporales</taxon>
        <taxon>Streptomycetaceae</taxon>
        <taxon>Streptomyces</taxon>
    </lineage>
</organism>
<dbReference type="InterPro" id="IPR017871">
    <property type="entry name" value="ABC_transporter-like_CS"/>
</dbReference>
<protein>
    <submittedName>
        <fullName evidence="7">ABC transporter ATP-binding protein</fullName>
    </submittedName>
</protein>
<feature type="domain" description="ABC transporter" evidence="6">
    <location>
        <begin position="25"/>
        <end position="275"/>
    </location>
</feature>
<evidence type="ECO:0000313" key="8">
    <source>
        <dbReference type="Proteomes" id="UP001183420"/>
    </source>
</evidence>
<keyword evidence="4 7" id="KW-0067">ATP-binding</keyword>
<keyword evidence="3" id="KW-0547">Nucleotide-binding</keyword>
<dbReference type="Pfam" id="PF08352">
    <property type="entry name" value="oligo_HPY"/>
    <property type="match status" value="1"/>
</dbReference>
<dbReference type="Pfam" id="PF00005">
    <property type="entry name" value="ABC_tran"/>
    <property type="match status" value="1"/>
</dbReference>
<dbReference type="EMBL" id="JAVREM010000091">
    <property type="protein sequence ID" value="MDT0323197.1"/>
    <property type="molecule type" value="Genomic_DNA"/>
</dbReference>
<dbReference type="Proteomes" id="UP001183420">
    <property type="component" value="Unassembled WGS sequence"/>
</dbReference>
<dbReference type="PANTHER" id="PTHR43776:SF7">
    <property type="entry name" value="D,D-DIPEPTIDE TRANSPORT ATP-BINDING PROTEIN DDPF-RELATED"/>
    <property type="match status" value="1"/>
</dbReference>
<gene>
    <name evidence="7" type="ORF">RNC47_33315</name>
</gene>
<name>A0ABU2M028_9ACTN</name>
<dbReference type="NCBIfam" id="TIGR01727">
    <property type="entry name" value="oligo_HPY"/>
    <property type="match status" value="1"/>
</dbReference>
<comment type="caution">
    <text evidence="7">The sequence shown here is derived from an EMBL/GenBank/DDBJ whole genome shotgun (WGS) entry which is preliminary data.</text>
</comment>
<keyword evidence="2" id="KW-0813">Transport</keyword>
<accession>A0ABU2M028</accession>
<dbReference type="CDD" id="cd03257">
    <property type="entry name" value="ABC_NikE_OppD_transporters"/>
    <property type="match status" value="1"/>
</dbReference>
<evidence type="ECO:0000256" key="3">
    <source>
        <dbReference type="ARBA" id="ARBA00022741"/>
    </source>
</evidence>
<dbReference type="SUPFAM" id="SSF52540">
    <property type="entry name" value="P-loop containing nucleoside triphosphate hydrolases"/>
    <property type="match status" value="1"/>
</dbReference>
<dbReference type="InterPro" id="IPR003439">
    <property type="entry name" value="ABC_transporter-like_ATP-bd"/>
</dbReference>
<feature type="compositionally biased region" description="Basic and acidic residues" evidence="5">
    <location>
        <begin position="356"/>
        <end position="367"/>
    </location>
</feature>
<dbReference type="InterPro" id="IPR050319">
    <property type="entry name" value="ABC_transp_ATP-bind"/>
</dbReference>
<evidence type="ECO:0000256" key="5">
    <source>
        <dbReference type="SAM" id="MobiDB-lite"/>
    </source>
</evidence>
<dbReference type="RefSeq" id="WP_311604284.1">
    <property type="nucleotide sequence ID" value="NZ_JAVREM010000091.1"/>
</dbReference>
<feature type="compositionally biased region" description="Low complexity" evidence="5">
    <location>
        <begin position="343"/>
        <end position="355"/>
    </location>
</feature>
<evidence type="ECO:0000256" key="1">
    <source>
        <dbReference type="ARBA" id="ARBA00005417"/>
    </source>
</evidence>
<dbReference type="SMART" id="SM00382">
    <property type="entry name" value="AAA"/>
    <property type="match status" value="1"/>
</dbReference>
<dbReference type="PANTHER" id="PTHR43776">
    <property type="entry name" value="TRANSPORT ATP-BINDING PROTEIN"/>
    <property type="match status" value="1"/>
</dbReference>
<comment type="similarity">
    <text evidence="1">Belongs to the ABC transporter superfamily.</text>
</comment>
<dbReference type="GO" id="GO:0005524">
    <property type="term" value="F:ATP binding"/>
    <property type="evidence" value="ECO:0007669"/>
    <property type="project" value="UniProtKB-KW"/>
</dbReference>
<evidence type="ECO:0000256" key="4">
    <source>
        <dbReference type="ARBA" id="ARBA00022840"/>
    </source>
</evidence>
<dbReference type="PROSITE" id="PS00211">
    <property type="entry name" value="ABC_TRANSPORTER_1"/>
    <property type="match status" value="1"/>
</dbReference>
<dbReference type="InterPro" id="IPR003593">
    <property type="entry name" value="AAA+_ATPase"/>
</dbReference>
<evidence type="ECO:0000256" key="2">
    <source>
        <dbReference type="ARBA" id="ARBA00022448"/>
    </source>
</evidence>
<evidence type="ECO:0000313" key="7">
    <source>
        <dbReference type="EMBL" id="MDT0323197.1"/>
    </source>
</evidence>
<reference evidence="8" key="1">
    <citation type="submission" date="2023-07" db="EMBL/GenBank/DDBJ databases">
        <title>30 novel species of actinomycetes from the DSMZ collection.</title>
        <authorList>
            <person name="Nouioui I."/>
        </authorList>
    </citation>
    <scope>NUCLEOTIDE SEQUENCE [LARGE SCALE GENOMIC DNA]</scope>
    <source>
        <strain evidence="8">DSM 44918</strain>
    </source>
</reference>
<evidence type="ECO:0000259" key="6">
    <source>
        <dbReference type="PROSITE" id="PS50893"/>
    </source>
</evidence>
<proteinExistence type="inferred from homology"/>